<evidence type="ECO:0000259" key="2">
    <source>
        <dbReference type="Pfam" id="PF00534"/>
    </source>
</evidence>
<dbReference type="SUPFAM" id="SSF53756">
    <property type="entry name" value="UDP-Glycosyltransferase/glycogen phosphorylase"/>
    <property type="match status" value="1"/>
</dbReference>
<dbReference type="InterPro" id="IPR028098">
    <property type="entry name" value="Glyco_trans_4-like_N"/>
</dbReference>
<dbReference type="PANTHER" id="PTHR46401:SF2">
    <property type="entry name" value="GLYCOSYLTRANSFERASE WBBK-RELATED"/>
    <property type="match status" value="1"/>
</dbReference>
<dbReference type="Pfam" id="PF00534">
    <property type="entry name" value="Glycos_transf_1"/>
    <property type="match status" value="1"/>
</dbReference>
<reference evidence="4" key="1">
    <citation type="journal article" date="2021" name="PeerJ">
        <title>Extensive microbial diversity within the chicken gut microbiome revealed by metagenomics and culture.</title>
        <authorList>
            <person name="Gilroy R."/>
            <person name="Ravi A."/>
            <person name="Getino M."/>
            <person name="Pursley I."/>
            <person name="Horton D.L."/>
            <person name="Alikhan N.F."/>
            <person name="Baker D."/>
            <person name="Gharbi K."/>
            <person name="Hall N."/>
            <person name="Watson M."/>
            <person name="Adriaenssens E.M."/>
            <person name="Foster-Nyarko E."/>
            <person name="Jarju S."/>
            <person name="Secka A."/>
            <person name="Antonio M."/>
            <person name="Oren A."/>
            <person name="Chaudhuri R.R."/>
            <person name="La Ragione R."/>
            <person name="Hildebrand F."/>
            <person name="Pallen M.J."/>
        </authorList>
    </citation>
    <scope>NUCLEOTIDE SEQUENCE</scope>
    <source>
        <strain evidence="4">ChiGjej6B6-14162</strain>
    </source>
</reference>
<organism evidence="4 5">
    <name type="scientific">Candidatus Parabacteroides intestinipullorum</name>
    <dbReference type="NCBI Taxonomy" id="2838723"/>
    <lineage>
        <taxon>Bacteria</taxon>
        <taxon>Pseudomonadati</taxon>
        <taxon>Bacteroidota</taxon>
        <taxon>Bacteroidia</taxon>
        <taxon>Bacteroidales</taxon>
        <taxon>Tannerellaceae</taxon>
        <taxon>Parabacteroides</taxon>
    </lineage>
</organism>
<evidence type="ECO:0000259" key="3">
    <source>
        <dbReference type="Pfam" id="PF13439"/>
    </source>
</evidence>
<reference evidence="4" key="2">
    <citation type="submission" date="2021-04" db="EMBL/GenBank/DDBJ databases">
        <authorList>
            <person name="Gilroy R."/>
        </authorList>
    </citation>
    <scope>NUCLEOTIDE SEQUENCE</scope>
    <source>
        <strain evidence="4">ChiGjej6B6-14162</strain>
    </source>
</reference>
<sequence>MKILFIVPGSGDSFYCGNCFRDNLQVKALREMGQEVIVMPLYLPLEQEEFQADTPLFFPATTLYAAQRLYDGTKIPGWLRWLTGSKWMLRLAASMSGTTSSEGLDGLTLSMIQGEDTAFGEMIRQMIDWIKEHERPDLIHLSSSLLIGIAKEIKRQVAIPIVCSLQDEEIWIDRLEKGTANRAWRGIVENSRYVDHFVTTSCFYRDLILSRFPALGAVSVIYPGINRTLYQKSNEVDEPTIGFFYRMNEADGLDLLAEAFVKLKKENRVPGLRLRIGGGYTADDRRFVGRVKNLLRPYEQDVTWETDYNLRNHVDFYHQITVISVPIRFEESVGLYLCEAFASGCPAVEPSTGSFPEIVGDAGILYGENTSDRLADALASILTDPDLLAQCRSNAWDLSKKRYDHRVAADHLLALYRQVVGQDMILNDRT</sequence>
<dbReference type="EMBL" id="DXEL01000065">
    <property type="protein sequence ID" value="HIX75249.1"/>
    <property type="molecule type" value="Genomic_DNA"/>
</dbReference>
<evidence type="ECO:0000313" key="4">
    <source>
        <dbReference type="EMBL" id="HIX75249.1"/>
    </source>
</evidence>
<dbReference type="CDD" id="cd03801">
    <property type="entry name" value="GT4_PimA-like"/>
    <property type="match status" value="1"/>
</dbReference>
<comment type="caution">
    <text evidence="4">The sequence shown here is derived from an EMBL/GenBank/DDBJ whole genome shotgun (WGS) entry which is preliminary data.</text>
</comment>
<dbReference type="GO" id="GO:0009103">
    <property type="term" value="P:lipopolysaccharide biosynthetic process"/>
    <property type="evidence" value="ECO:0007669"/>
    <property type="project" value="TreeGrafter"/>
</dbReference>
<evidence type="ECO:0000313" key="5">
    <source>
        <dbReference type="Proteomes" id="UP000886740"/>
    </source>
</evidence>
<accession>A0A9D1X980</accession>
<keyword evidence="1" id="KW-0808">Transferase</keyword>
<feature type="domain" description="Glycosyl transferase family 1" evidence="2">
    <location>
        <begin position="232"/>
        <end position="395"/>
    </location>
</feature>
<proteinExistence type="predicted"/>
<gene>
    <name evidence="4" type="ORF">H9977_09500</name>
</gene>
<dbReference type="PANTHER" id="PTHR46401">
    <property type="entry name" value="GLYCOSYLTRANSFERASE WBBK-RELATED"/>
    <property type="match status" value="1"/>
</dbReference>
<name>A0A9D1X980_9BACT</name>
<feature type="domain" description="Glycosyltransferase subfamily 4-like N-terminal" evidence="3">
    <location>
        <begin position="123"/>
        <end position="227"/>
    </location>
</feature>
<dbReference type="Pfam" id="PF13439">
    <property type="entry name" value="Glyco_transf_4"/>
    <property type="match status" value="1"/>
</dbReference>
<dbReference type="Proteomes" id="UP000886740">
    <property type="component" value="Unassembled WGS sequence"/>
</dbReference>
<dbReference type="InterPro" id="IPR001296">
    <property type="entry name" value="Glyco_trans_1"/>
</dbReference>
<dbReference type="GO" id="GO:0016757">
    <property type="term" value="F:glycosyltransferase activity"/>
    <property type="evidence" value="ECO:0007669"/>
    <property type="project" value="InterPro"/>
</dbReference>
<protein>
    <submittedName>
        <fullName evidence="4">Glycosyltransferase family 4 protein</fullName>
    </submittedName>
</protein>
<dbReference type="Gene3D" id="3.40.50.2000">
    <property type="entry name" value="Glycogen Phosphorylase B"/>
    <property type="match status" value="2"/>
</dbReference>
<dbReference type="AlphaFoldDB" id="A0A9D1X980"/>
<evidence type="ECO:0000256" key="1">
    <source>
        <dbReference type="ARBA" id="ARBA00022679"/>
    </source>
</evidence>